<evidence type="ECO:0000259" key="1">
    <source>
        <dbReference type="PROSITE" id="PS51186"/>
    </source>
</evidence>
<dbReference type="RefSeq" id="WP_344053030.1">
    <property type="nucleotide sequence ID" value="NZ_BAAAPK010000001.1"/>
</dbReference>
<organism evidence="2 3">
    <name type="scientific">Microbacterium lacus</name>
    <dbReference type="NCBI Taxonomy" id="415217"/>
    <lineage>
        <taxon>Bacteria</taxon>
        <taxon>Bacillati</taxon>
        <taxon>Actinomycetota</taxon>
        <taxon>Actinomycetes</taxon>
        <taxon>Micrococcales</taxon>
        <taxon>Microbacteriaceae</taxon>
        <taxon>Microbacterium</taxon>
    </lineage>
</organism>
<dbReference type="PROSITE" id="PS51186">
    <property type="entry name" value="GNAT"/>
    <property type="match status" value="1"/>
</dbReference>
<sequence>MAEIVISPATADRFEDAEHALTGGGDGRSCQCQWWMMPNAQFQRLETAERTDLLRNELAVASVPPALIASVSGEAAGWVRVGPRVHQVRIARTRALAANTELPLDDPDVWAISCFVVRREHRGIGLNARLIDAAVAFARDHGARVVEAYPVDTAVAHASANELYHGVLSTFLAAGFREVARPRPDRAIVMLDLTA</sequence>
<accession>A0ABN2GHA6</accession>
<dbReference type="EMBL" id="BAAAPK010000001">
    <property type="protein sequence ID" value="GAA1671279.1"/>
    <property type="molecule type" value="Genomic_DNA"/>
</dbReference>
<dbReference type="Proteomes" id="UP001500596">
    <property type="component" value="Unassembled WGS sequence"/>
</dbReference>
<evidence type="ECO:0000313" key="3">
    <source>
        <dbReference type="Proteomes" id="UP001500596"/>
    </source>
</evidence>
<comment type="caution">
    <text evidence="2">The sequence shown here is derived from an EMBL/GenBank/DDBJ whole genome shotgun (WGS) entry which is preliminary data.</text>
</comment>
<reference evidence="2 3" key="1">
    <citation type="journal article" date="2019" name="Int. J. Syst. Evol. Microbiol.">
        <title>The Global Catalogue of Microorganisms (GCM) 10K type strain sequencing project: providing services to taxonomists for standard genome sequencing and annotation.</title>
        <authorList>
            <consortium name="The Broad Institute Genomics Platform"/>
            <consortium name="The Broad Institute Genome Sequencing Center for Infectious Disease"/>
            <person name="Wu L."/>
            <person name="Ma J."/>
        </authorList>
    </citation>
    <scope>NUCLEOTIDE SEQUENCE [LARGE SCALE GENOMIC DNA]</scope>
    <source>
        <strain evidence="2 3">JCM 15575</strain>
    </source>
</reference>
<dbReference type="Gene3D" id="3.40.630.30">
    <property type="match status" value="1"/>
</dbReference>
<proteinExistence type="predicted"/>
<dbReference type="InterPro" id="IPR016181">
    <property type="entry name" value="Acyl_CoA_acyltransferase"/>
</dbReference>
<dbReference type="CDD" id="cd04301">
    <property type="entry name" value="NAT_SF"/>
    <property type="match status" value="1"/>
</dbReference>
<dbReference type="SUPFAM" id="SSF55729">
    <property type="entry name" value="Acyl-CoA N-acyltransferases (Nat)"/>
    <property type="match status" value="1"/>
</dbReference>
<evidence type="ECO:0000313" key="2">
    <source>
        <dbReference type="EMBL" id="GAA1671279.1"/>
    </source>
</evidence>
<dbReference type="Pfam" id="PF00583">
    <property type="entry name" value="Acetyltransf_1"/>
    <property type="match status" value="1"/>
</dbReference>
<gene>
    <name evidence="2" type="ORF">GCM10009807_14210</name>
</gene>
<dbReference type="InterPro" id="IPR000182">
    <property type="entry name" value="GNAT_dom"/>
</dbReference>
<protein>
    <submittedName>
        <fullName evidence="2">GNAT family N-acetyltransferase</fullName>
    </submittedName>
</protein>
<feature type="domain" description="N-acetyltransferase" evidence="1">
    <location>
        <begin position="4"/>
        <end position="195"/>
    </location>
</feature>
<name>A0ABN2GHA6_9MICO</name>
<keyword evidence="3" id="KW-1185">Reference proteome</keyword>